<dbReference type="SUPFAM" id="SSF56300">
    <property type="entry name" value="Metallo-dependent phosphatases"/>
    <property type="match status" value="1"/>
</dbReference>
<dbReference type="GO" id="GO:0000298">
    <property type="term" value="F:endopolyphosphatase activity"/>
    <property type="evidence" value="ECO:0007669"/>
    <property type="project" value="TreeGrafter"/>
</dbReference>
<dbReference type="OrthoDB" id="348678at2759"/>
<evidence type="ECO:0000256" key="2">
    <source>
        <dbReference type="ARBA" id="ARBA00023180"/>
    </source>
</evidence>
<proteinExistence type="predicted"/>
<dbReference type="GO" id="GO:0005615">
    <property type="term" value="C:extracellular space"/>
    <property type="evidence" value="ECO:0007669"/>
    <property type="project" value="TreeGrafter"/>
</dbReference>
<dbReference type="GO" id="GO:0000324">
    <property type="term" value="C:fungal-type vacuole"/>
    <property type="evidence" value="ECO:0007669"/>
    <property type="project" value="TreeGrafter"/>
</dbReference>
<feature type="compositionally biased region" description="Acidic residues" evidence="3">
    <location>
        <begin position="438"/>
        <end position="472"/>
    </location>
</feature>
<organism evidence="5 6">
    <name type="scientific">Tilletiopsis washingtonensis</name>
    <dbReference type="NCBI Taxonomy" id="58919"/>
    <lineage>
        <taxon>Eukaryota</taxon>
        <taxon>Fungi</taxon>
        <taxon>Dikarya</taxon>
        <taxon>Basidiomycota</taxon>
        <taxon>Ustilaginomycotina</taxon>
        <taxon>Exobasidiomycetes</taxon>
        <taxon>Entylomatales</taxon>
        <taxon>Entylomatales incertae sedis</taxon>
        <taxon>Tilletiopsis</taxon>
    </lineage>
</organism>
<feature type="compositionally biased region" description="Polar residues" evidence="3">
    <location>
        <begin position="474"/>
        <end position="487"/>
    </location>
</feature>
<keyword evidence="6" id="KW-1185">Reference proteome</keyword>
<sequence length="711" mass="77792">MRCAVLAVLGAALSVVGGGGGSARAAQQVPLAAASPAAPPSAASIDAEALQPRLHGRFLHLTDLHPDPFYRTGARVAAACHADAAGKMRVRKGKGGGGEREEERRAGYWGTAKSDCDSPPRLVSASLDWAALHWQAPPRAAAAAAAAANSSAQPGLDFILWTGDSARHDIDSRHARTRAEIYALNTWTLRQLEARFPGVPLVPSIGNNDIFPHNIMFPGPNDITKAYTALWRDHIPEDQIHTFYVGGYYAKPVVPGLVVLSLNTLWFYDSNKAVDGCRRRASDPGTRHLDWLEAQLGMLRRRRKQAHLIGHVPPTAGNYFARCYDRYTDIVLRFQDTIVAQHYGHMNIDAFFVQEEPHDSLAAAARTSEAEAEEEQAAAAAPTRLGALSISGDLRDDYATLPGRASTNLDLYHAFFAAPSIIPCVTMWMGEATGAADEVDESADGGELSGAEEDGDFDSDDSEDDDDDDDDISTLGQRHAGTSYSTTTKRRHSRPGHGRRRHRRHRKLPRHTSPASPSRANGYLSMLGYSQWVLDVEAANAAHEAARLRDEEAAAAENSMLSRALAWLSGGAAASKAPPKEQSLEFFLEYATYEPETLWREFLAPPPPSSGEESQRASDSHVPVPRAMLERELRRLHAKAPVYAEASARATRAHGRRVRMQRRLKHLSEYALPAATVPHMLHLARRLAVSKGLWRRYAARIYESSGFDDED</sequence>
<feature type="region of interest" description="Disordered" evidence="3">
    <location>
        <begin position="438"/>
        <end position="521"/>
    </location>
</feature>
<dbReference type="AlphaFoldDB" id="A0A316Z881"/>
<dbReference type="Proteomes" id="UP000245946">
    <property type="component" value="Unassembled WGS sequence"/>
</dbReference>
<gene>
    <name evidence="5" type="ORF">FA09DRAFT_297907</name>
</gene>
<dbReference type="EMBL" id="KZ819293">
    <property type="protein sequence ID" value="PWN97809.1"/>
    <property type="molecule type" value="Genomic_DNA"/>
</dbReference>
<evidence type="ECO:0000256" key="3">
    <source>
        <dbReference type="SAM" id="MobiDB-lite"/>
    </source>
</evidence>
<accession>A0A316Z881</accession>
<dbReference type="GO" id="GO:0008081">
    <property type="term" value="F:phosphoric diester hydrolase activity"/>
    <property type="evidence" value="ECO:0007669"/>
    <property type="project" value="TreeGrafter"/>
</dbReference>
<dbReference type="GeneID" id="37267771"/>
<dbReference type="RefSeq" id="XP_025598088.1">
    <property type="nucleotide sequence ID" value="XM_025740225.1"/>
</dbReference>
<dbReference type="GO" id="GO:0004309">
    <property type="term" value="F:exopolyphosphatase activity"/>
    <property type="evidence" value="ECO:0007669"/>
    <property type="project" value="TreeGrafter"/>
</dbReference>
<feature type="compositionally biased region" description="Basic residues" evidence="3">
    <location>
        <begin position="488"/>
        <end position="510"/>
    </location>
</feature>
<dbReference type="Gene3D" id="3.60.21.10">
    <property type="match status" value="1"/>
</dbReference>
<dbReference type="PANTHER" id="PTHR10340:SF55">
    <property type="entry name" value="ENDOPOLYPHOSPHATASE"/>
    <property type="match status" value="1"/>
</dbReference>
<dbReference type="CDD" id="cd00842">
    <property type="entry name" value="MPP_ASMase"/>
    <property type="match status" value="1"/>
</dbReference>
<reference evidence="5 6" key="1">
    <citation type="journal article" date="2018" name="Mol. Biol. Evol.">
        <title>Broad Genomic Sampling Reveals a Smut Pathogenic Ancestry of the Fungal Clade Ustilaginomycotina.</title>
        <authorList>
            <person name="Kijpornyongpan T."/>
            <person name="Mondo S.J."/>
            <person name="Barry K."/>
            <person name="Sandor L."/>
            <person name="Lee J."/>
            <person name="Lipzen A."/>
            <person name="Pangilinan J."/>
            <person name="LaButti K."/>
            <person name="Hainaut M."/>
            <person name="Henrissat B."/>
            <person name="Grigoriev I.V."/>
            <person name="Spatafora J.W."/>
            <person name="Aime M.C."/>
        </authorList>
    </citation>
    <scope>NUCLEOTIDE SEQUENCE [LARGE SCALE GENOMIC DNA]</scope>
    <source>
        <strain evidence="5 6">MCA 4186</strain>
    </source>
</reference>
<feature type="region of interest" description="Disordered" evidence="3">
    <location>
        <begin position="602"/>
        <end position="622"/>
    </location>
</feature>
<protein>
    <recommendedName>
        <fullName evidence="7">Calcineurin-like phosphoesterase domain-containing protein</fullName>
    </recommendedName>
</protein>
<dbReference type="PANTHER" id="PTHR10340">
    <property type="entry name" value="SPHINGOMYELIN PHOSPHODIESTERASE"/>
    <property type="match status" value="1"/>
</dbReference>
<dbReference type="InterPro" id="IPR041805">
    <property type="entry name" value="ASMase/PPN1_MPP"/>
</dbReference>
<dbReference type="InterPro" id="IPR029052">
    <property type="entry name" value="Metallo-depent_PP-like"/>
</dbReference>
<feature type="chain" id="PRO_5016285398" description="Calcineurin-like phosphoesterase domain-containing protein" evidence="4">
    <location>
        <begin position="19"/>
        <end position="711"/>
    </location>
</feature>
<name>A0A316Z881_9BASI</name>
<evidence type="ECO:0000256" key="1">
    <source>
        <dbReference type="ARBA" id="ARBA00022801"/>
    </source>
</evidence>
<keyword evidence="2" id="KW-0325">Glycoprotein</keyword>
<dbReference type="GO" id="GO:0006798">
    <property type="term" value="P:polyphosphate catabolic process"/>
    <property type="evidence" value="ECO:0007669"/>
    <property type="project" value="TreeGrafter"/>
</dbReference>
<evidence type="ECO:0008006" key="7">
    <source>
        <dbReference type="Google" id="ProtNLM"/>
    </source>
</evidence>
<dbReference type="STRING" id="58919.A0A316Z881"/>
<evidence type="ECO:0000313" key="6">
    <source>
        <dbReference type="Proteomes" id="UP000245946"/>
    </source>
</evidence>
<feature type="signal peptide" evidence="4">
    <location>
        <begin position="1"/>
        <end position="18"/>
    </location>
</feature>
<keyword evidence="1" id="KW-0378">Hydrolase</keyword>
<evidence type="ECO:0000256" key="4">
    <source>
        <dbReference type="SAM" id="SignalP"/>
    </source>
</evidence>
<keyword evidence="4" id="KW-0732">Signal</keyword>
<evidence type="ECO:0000313" key="5">
    <source>
        <dbReference type="EMBL" id="PWN97809.1"/>
    </source>
</evidence>